<sequence length="525" mass="58333">MEATTPTEFVQLLFSGPPQHQAVLLVLGALVLLSVALRYKQLREDAAAVPAEDKSIRKKRHLRRKMSSIGMTTLISEIDTNLSIPVSVLKINGKVTKQELGDRVQKRMNKDPFFIRFRSLVVDGDHEFVEVPDYDASRNIFTHVLTDGESVLSYVESLVNSPLDFSKPLWEMHVIVDPAEEHQDEDDAATTTIAWKVHHCIGDGASLSTAMIRLSDNKDQFEAMIQKMLEENNNKKKTPRPAKTPKQVVRDFGLLLAFCVWSAIVIFKKFCILLFRTEPVTMFKQPGGTSKRLSYTVQYSVATTKQIGKKYSATVNDIMLNCVAGAMRKTMLAAGEKVSPNLVVRAAIPVDMRSTNEVILSAHNKFSALVLDFPVGVEDPEKRLKLIRCGMEEAKNSLEKHFTYFTSHVVALLPASLMKAIVRFTGTRISVAISNVRGSSSELGMCGNPIVGFYGFVPPPPTVNLGIAILSVGDDLGLNVLVDPSVAIDSKQFLEFAREEYEALKQRVSEPPANQREAEQLKKEN</sequence>
<feature type="region of interest" description="Disordered" evidence="9">
    <location>
        <begin position="505"/>
        <end position="525"/>
    </location>
</feature>
<evidence type="ECO:0000256" key="2">
    <source>
        <dbReference type="ARBA" id="ARBA00005189"/>
    </source>
</evidence>
<comment type="pathway">
    <text evidence="1">Glycerolipid metabolism; triacylglycerol biosynthesis.</text>
</comment>
<evidence type="ECO:0000256" key="9">
    <source>
        <dbReference type="SAM" id="MobiDB-lite"/>
    </source>
</evidence>
<dbReference type="EMBL" id="GL376636">
    <property type="status" value="NOT_ANNOTATED_CDS"/>
    <property type="molecule type" value="Genomic_DNA"/>
</dbReference>
<evidence type="ECO:0000259" key="12">
    <source>
        <dbReference type="Pfam" id="PF06974"/>
    </source>
</evidence>
<dbReference type="VEuPathDB" id="FungiDB:PYU1_G000417"/>
<evidence type="ECO:0000256" key="3">
    <source>
        <dbReference type="ARBA" id="ARBA00022679"/>
    </source>
</evidence>
<dbReference type="GO" id="GO:0047196">
    <property type="term" value="F:long-chain-alcohol O-fatty-acyltransferase activity"/>
    <property type="evidence" value="ECO:0007669"/>
    <property type="project" value="UniProtKB-EC"/>
</dbReference>
<evidence type="ECO:0000256" key="8">
    <source>
        <dbReference type="SAM" id="Coils"/>
    </source>
</evidence>
<protein>
    <submittedName>
        <fullName evidence="13">Uncharacterized protein</fullName>
    </submittedName>
</protein>
<evidence type="ECO:0000259" key="11">
    <source>
        <dbReference type="Pfam" id="PF03007"/>
    </source>
</evidence>
<reference evidence="13" key="3">
    <citation type="submission" date="2015-02" db="UniProtKB">
        <authorList>
            <consortium name="EnsemblProtists"/>
        </authorList>
    </citation>
    <scope>IDENTIFICATION</scope>
    <source>
        <strain evidence="13">DAOM BR144</strain>
    </source>
</reference>
<dbReference type="STRING" id="431595.K3W626"/>
<evidence type="ECO:0000256" key="1">
    <source>
        <dbReference type="ARBA" id="ARBA00004771"/>
    </source>
</evidence>
<keyword evidence="14" id="KW-1185">Reference proteome</keyword>
<dbReference type="InParanoid" id="K3W626"/>
<dbReference type="GO" id="GO:0019432">
    <property type="term" value="P:triglyceride biosynthetic process"/>
    <property type="evidence" value="ECO:0007669"/>
    <property type="project" value="UniProtKB-UniPathway"/>
</dbReference>
<evidence type="ECO:0000256" key="5">
    <source>
        <dbReference type="ARBA" id="ARBA00024360"/>
    </source>
</evidence>
<keyword evidence="3" id="KW-0808">Transferase</keyword>
<evidence type="ECO:0000256" key="7">
    <source>
        <dbReference type="ARBA" id="ARBA00048109"/>
    </source>
</evidence>
<dbReference type="Proteomes" id="UP000019132">
    <property type="component" value="Unassembled WGS sequence"/>
</dbReference>
<evidence type="ECO:0000313" key="14">
    <source>
        <dbReference type="Proteomes" id="UP000019132"/>
    </source>
</evidence>
<comment type="catalytic activity">
    <reaction evidence="6">
        <text>a long chain fatty alcohol + a fatty acyl-CoA = a long-chain alcohol wax ester + CoA</text>
        <dbReference type="Rhea" id="RHEA:38443"/>
        <dbReference type="ChEBI" id="CHEBI:17135"/>
        <dbReference type="ChEBI" id="CHEBI:57287"/>
        <dbReference type="ChEBI" id="CHEBI:77636"/>
        <dbReference type="ChEBI" id="CHEBI:235323"/>
        <dbReference type="EC" id="2.3.1.75"/>
    </reaction>
</comment>
<evidence type="ECO:0000256" key="6">
    <source>
        <dbReference type="ARBA" id="ARBA00047604"/>
    </source>
</evidence>
<dbReference type="Pfam" id="PF06974">
    <property type="entry name" value="WS_DGAT_C"/>
    <property type="match status" value="1"/>
</dbReference>
<proteinExistence type="inferred from homology"/>
<reference evidence="14" key="2">
    <citation type="submission" date="2010-04" db="EMBL/GenBank/DDBJ databases">
        <authorList>
            <person name="Buell R."/>
            <person name="Hamilton J."/>
            <person name="Hostetler J."/>
        </authorList>
    </citation>
    <scope>NUCLEOTIDE SEQUENCE [LARGE SCALE GENOMIC DNA]</scope>
    <source>
        <strain evidence="14">DAOM:BR144</strain>
    </source>
</reference>
<feature type="transmembrane region" description="Helical" evidence="10">
    <location>
        <begin position="20"/>
        <end position="37"/>
    </location>
</feature>
<feature type="domain" description="O-acyltransferase WSD1-like N-terminal" evidence="11">
    <location>
        <begin position="149"/>
        <end position="318"/>
    </location>
</feature>
<keyword evidence="10" id="KW-0472">Membrane</keyword>
<organism evidence="13 14">
    <name type="scientific">Globisporangium ultimum (strain ATCC 200006 / CBS 805.95 / DAOM BR144)</name>
    <name type="common">Pythium ultimum</name>
    <dbReference type="NCBI Taxonomy" id="431595"/>
    <lineage>
        <taxon>Eukaryota</taxon>
        <taxon>Sar</taxon>
        <taxon>Stramenopiles</taxon>
        <taxon>Oomycota</taxon>
        <taxon>Peronosporomycetes</taxon>
        <taxon>Pythiales</taxon>
        <taxon>Pythiaceae</taxon>
        <taxon>Globisporangium</taxon>
    </lineage>
</organism>
<feature type="compositionally biased region" description="Basic and acidic residues" evidence="9">
    <location>
        <begin position="516"/>
        <end position="525"/>
    </location>
</feature>
<dbReference type="InterPro" id="IPR004255">
    <property type="entry name" value="O-acyltransferase_WSD1_N"/>
</dbReference>
<dbReference type="GO" id="GO:0004144">
    <property type="term" value="F:diacylglycerol O-acyltransferase activity"/>
    <property type="evidence" value="ECO:0007669"/>
    <property type="project" value="UniProtKB-EC"/>
</dbReference>
<dbReference type="UniPathway" id="UPA00282"/>
<comment type="catalytic activity">
    <reaction evidence="7">
        <text>an acyl-CoA + a 1,2-diacyl-sn-glycerol = a triacyl-sn-glycerol + CoA</text>
        <dbReference type="Rhea" id="RHEA:10868"/>
        <dbReference type="ChEBI" id="CHEBI:17815"/>
        <dbReference type="ChEBI" id="CHEBI:57287"/>
        <dbReference type="ChEBI" id="CHEBI:58342"/>
        <dbReference type="ChEBI" id="CHEBI:64615"/>
        <dbReference type="EC" id="2.3.1.20"/>
    </reaction>
</comment>
<comment type="similarity">
    <text evidence="5">In the N-terminal section; belongs to the long-chain O-acyltransferase family.</text>
</comment>
<feature type="transmembrane region" description="Helical" evidence="10">
    <location>
        <begin position="252"/>
        <end position="275"/>
    </location>
</feature>
<evidence type="ECO:0000256" key="10">
    <source>
        <dbReference type="SAM" id="Phobius"/>
    </source>
</evidence>
<reference evidence="14" key="1">
    <citation type="journal article" date="2010" name="Genome Biol.">
        <title>Genome sequence of the necrotrophic plant pathogen Pythium ultimum reveals original pathogenicity mechanisms and effector repertoire.</title>
        <authorList>
            <person name="Levesque C.A."/>
            <person name="Brouwer H."/>
            <person name="Cano L."/>
            <person name="Hamilton J.P."/>
            <person name="Holt C."/>
            <person name="Huitema E."/>
            <person name="Raffaele S."/>
            <person name="Robideau G.P."/>
            <person name="Thines M."/>
            <person name="Win J."/>
            <person name="Zerillo M.M."/>
            <person name="Beakes G.W."/>
            <person name="Boore J.L."/>
            <person name="Busam D."/>
            <person name="Dumas B."/>
            <person name="Ferriera S."/>
            <person name="Fuerstenberg S.I."/>
            <person name="Gachon C.M."/>
            <person name="Gaulin E."/>
            <person name="Govers F."/>
            <person name="Grenville-Briggs L."/>
            <person name="Horner N."/>
            <person name="Hostetler J."/>
            <person name="Jiang R.H."/>
            <person name="Johnson J."/>
            <person name="Krajaejun T."/>
            <person name="Lin H."/>
            <person name="Meijer H.J."/>
            <person name="Moore B."/>
            <person name="Morris P."/>
            <person name="Phuntmart V."/>
            <person name="Puiu D."/>
            <person name="Shetty J."/>
            <person name="Stajich J.E."/>
            <person name="Tripathy S."/>
            <person name="Wawra S."/>
            <person name="van West P."/>
            <person name="Whitty B.R."/>
            <person name="Coutinho P.M."/>
            <person name="Henrissat B."/>
            <person name="Martin F."/>
            <person name="Thomas P.D."/>
            <person name="Tyler B.M."/>
            <person name="De Vries R.P."/>
            <person name="Kamoun S."/>
            <person name="Yandell M."/>
            <person name="Tisserat N."/>
            <person name="Buell C.R."/>
        </authorList>
    </citation>
    <scope>NUCLEOTIDE SEQUENCE</scope>
    <source>
        <strain evidence="14">DAOM:BR144</strain>
    </source>
</reference>
<keyword evidence="10" id="KW-0812">Transmembrane</keyword>
<dbReference type="AlphaFoldDB" id="K3W626"/>
<dbReference type="GO" id="GO:0005886">
    <property type="term" value="C:plasma membrane"/>
    <property type="evidence" value="ECO:0007669"/>
    <property type="project" value="TreeGrafter"/>
</dbReference>
<dbReference type="PANTHER" id="PTHR31650:SF1">
    <property type="entry name" value="WAX ESTER SYNTHASE_DIACYLGLYCEROL ACYLTRANSFERASE 4-RELATED"/>
    <property type="match status" value="1"/>
</dbReference>
<dbReference type="InterPro" id="IPR009721">
    <property type="entry name" value="O-acyltransferase_WSD1_C"/>
</dbReference>
<keyword evidence="4" id="KW-0012">Acyltransferase</keyword>
<feature type="coiled-coil region" evidence="8">
    <location>
        <begin position="211"/>
        <end position="238"/>
    </location>
</feature>
<dbReference type="Pfam" id="PF03007">
    <property type="entry name" value="WS_DGAT_cat"/>
    <property type="match status" value="1"/>
</dbReference>
<name>K3W626_GLOUD</name>
<comment type="pathway">
    <text evidence="2">Lipid metabolism.</text>
</comment>
<dbReference type="OMA" id="TAWLRMD"/>
<dbReference type="EnsemblProtists" id="PYU1_T000417">
    <property type="protein sequence ID" value="PYU1_T000417"/>
    <property type="gene ID" value="PYU1_G000417"/>
</dbReference>
<dbReference type="HOGENOM" id="CLU_036151_0_0_1"/>
<evidence type="ECO:0000313" key="13">
    <source>
        <dbReference type="EnsemblProtists" id="PYU1_T000417"/>
    </source>
</evidence>
<dbReference type="PANTHER" id="PTHR31650">
    <property type="entry name" value="O-ACYLTRANSFERASE (WSD1-LIKE) FAMILY PROTEIN"/>
    <property type="match status" value="1"/>
</dbReference>
<feature type="domain" description="O-acyltransferase WSD1 C-terminal" evidence="12">
    <location>
        <begin position="364"/>
        <end position="505"/>
    </location>
</feature>
<evidence type="ECO:0000256" key="4">
    <source>
        <dbReference type="ARBA" id="ARBA00023315"/>
    </source>
</evidence>
<accession>K3W626</accession>
<dbReference type="eggNOG" id="ENOG502QU8B">
    <property type="taxonomic scope" value="Eukaryota"/>
</dbReference>
<keyword evidence="10" id="KW-1133">Transmembrane helix</keyword>
<keyword evidence="8" id="KW-0175">Coiled coil</keyword>
<dbReference type="InterPro" id="IPR045034">
    <property type="entry name" value="O-acyltransferase_WSD1-like"/>
</dbReference>